<organism evidence="9 10">
    <name type="scientific">Albugo candida</name>
    <dbReference type="NCBI Taxonomy" id="65357"/>
    <lineage>
        <taxon>Eukaryota</taxon>
        <taxon>Sar</taxon>
        <taxon>Stramenopiles</taxon>
        <taxon>Oomycota</taxon>
        <taxon>Peronosporomycetes</taxon>
        <taxon>Albuginales</taxon>
        <taxon>Albuginaceae</taxon>
        <taxon>Albugo</taxon>
    </lineage>
</organism>
<dbReference type="PROSITE" id="PS50237">
    <property type="entry name" value="HECT"/>
    <property type="match status" value="2"/>
</dbReference>
<feature type="repeat" description="RCC1" evidence="4">
    <location>
        <begin position="754"/>
        <end position="810"/>
    </location>
</feature>
<dbReference type="InParanoid" id="A0A024G8A4"/>
<dbReference type="PROSITE" id="PS50188">
    <property type="entry name" value="B302_SPRY"/>
    <property type="match status" value="1"/>
</dbReference>
<evidence type="ECO:0000256" key="2">
    <source>
        <dbReference type="ARBA" id="ARBA00022786"/>
    </source>
</evidence>
<dbReference type="PRINTS" id="PR00633">
    <property type="entry name" value="RCCNDNSATION"/>
</dbReference>
<dbReference type="SUPFAM" id="SSF50985">
    <property type="entry name" value="RCC1/BLIP-II"/>
    <property type="match status" value="2"/>
</dbReference>
<feature type="region of interest" description="Disordered" evidence="5">
    <location>
        <begin position="3068"/>
        <end position="3099"/>
    </location>
</feature>
<sequence length="4609" mass="523875">MESKSSSDCLPGETPMQVGFRWSLMDINELQTYKICYLQEQRDFNIKEARDMQNRAKRKQSINYKLTEHGTCVTDNVIGSELLNNMGVLGIEKINNTDIFNVLCSTGDFCKTQLTTMISKHTRSKLIKLCIAGTQDYIQDFFFTRQRLLRRILYAVHREQHRLHVSLSRYEKNMVDLLLSRLNNQGHETQSSAYQPTFKSLNMYVEVPSNADKNKGQIDSNEEIINHTKISPQLTPVPVRHALESIFAEQSEYLGRDLAAHLSHQVGIVIDNLIQSISNLGPSACFSASAESNPMSDLTFSRKIQENNPAVQQLLLNVCVANKLKMGIQSEIGEKVTTINPYMRLRAFLCHLHMAVTNGSFSELLNVVKLLCSYDSRSVKQSAGTLPVEEINAIDITKVIDDLFKEVYNGSDIYDTLLDAMTGQDVPSSTAISPKACRNTQKLDHVDIQSVNISADAQKVHCVQILGSNAPDISNKSRLEELRSVFSLLGTIILSLEDVRHDERIIEDSELEADNNECKYPFFTPCDDEKAQVWSCGQNSYGELGHGDTVTRNIFTCVNSLLQRSIEEIAAGNEHSLVLTKEGEVLTCGYNDNGQCGHNSTKRAPYFKSMSGLTDTRVTNIYSFNGCEHSLLLTRDGRVATCGFNDYGQLGQGNTNSLIVPKFISSFGKRQVRKISCSYYHTIFACSDLGTQFPMFLYSCGRNDFGQLGTGDIDNRNVPTLVVKFPASAIVLSLGCGQYHSIVIFSTRSKNDLGQLCAFGKNDCGQLGTGKSGNQCLPVFLSSFRCSTIAQHNPKVVKCGYYHNIVLCEEGHLWGFGRNDHGQLGFETNSYDGISYSSRPQLIKGLEGKNVSTVACGSYHTIVACESGLLYVFGRNNHGQLGTGDVDDRAEPFPIVTFINRRISRLSAGFYHTVVLIGGSQIDEPVYLDGKEAGNDDERRHDYYHDALLTHPLVSQMLNLQFSTCPESISSITEENLIEDDHVRINSVSYDRVFENEIPQAKNMYSLVLLIALLAQLSRLCEPHFPKNLHRTESGTSVLSTTGIIAATPEHLTSLYGKIRSSNTPTFPTPKNSKLHVIDPSPGTLRSLLDLLQAFEQADCKMLMNYALLDRILHNGSSKSNFSKFSSHTYMKEVVLDLIQVNLKRFLHSGHAHLIMLGQMFGENKNMMGRMEKLQGMQIVIFAIRDHLLKYFDEITSPSRLNDLYMRTFLQNWDIFFPCLCLQNHFVMSLFPDQDTPISCSIIDSYVSCLQYHQSRNDSKVVFGYPNLRMQAKAMLLCPVLSLVSDDSHMVKSMSVSYDHCSQHPSRIHEGIWQSKQLLYKLILEHLMADNIDALDDGKCMDTFGAGSSQSAHYFQFLTGHLKQITSCVNYQPHWSIPVPAVIETTTDISNRIHQILRFILSHEAVLRAPIDHFSEIIPSSWRYFLDFVSVTLLHCDELLQQYAEYAFPHPTLENLMKVLKEQTAVGRVLPSILSCLMALVTNSLVASSLYPSLIKLLKSFSELNQYLGQNNKPDWLDENIPAEGDKPHQSIVKKVFKLPWNELLQKELVTIAVDLAIQSSKGDCPFNLEWIATPKESVSKYPDSASTQISLDEWSISKLFESGLDSEVYDKNRFQSTKIGKRILSKSSIKRLRFHSDYALMTHGEIKQFLWNLSAQEPTEMINDAIIFSEWVRSQYRKNDGAYNILLRQRKEQGPVDEHKDLHSERIVAVENAVFAALLKHTPNLALMACFFSSRRKRNQSKTCSSPLPKSLYALWRKVAGVSKENALRKRSLQQQDKDLKPYYSSQQSIIERSQFLLGIANRAFVEGGETVTIGRVHASIGIFGRSCNISSFWKRLRARFYVCIRWKVVTVFVDASSNEIIKFIMDPRIPEDRIGLEMFCTVLTVEPSRRIQSCISGMRALREITSWVSLVMSPALQDDVLGGIGRVLLLNPSFPHVQHYAYTQHEEEKPRVSAFPRRTSFKLLSNSAASNQDSNHQHLQLFGSVSLPLAGSVYGQSVSTSRKEIWHHFFSRISDLMYVYLQIEQNMCFTSDQRWFYRLFTRTVSCCSLEVIPSSYNSKWNIFKFLQYILEHLPTNESANSINVNGIIESVRLYLHGLLMQVCTDPINGTKSKESMIPTANDITYNEMIRLQQIEDVEVVKFRDSMTSSKSFKNYIIMDPVRLSDINKGVVAAPGYATLSDSDESVKMGFNGRNNDWSISGWLYLLQVPSVTDTNVPFNSFISSHNIHDDDAMMRFILIRENTMHIFPYVLLSGRYDTNKNETCWFLEAGQGIGNKFDQKNPKIQHLDRLCSKQSLPQKKWTQFTVVSDQHKFRLYLNGLLEAQCTPQARPSKLPNGGLDSTFYIGRAFNHMNASEDGKGNVNYAKQFLSLLSNESDTGREVMTSMNGYVALVSNHLRALSPIHARIVYEKEKEQIGEYFITKQLRARYKSKDGDESANDMVPLKQCRSHKLVELLSILRFSIFTTTNTNVTITKENMNRWIELIWLQLQKGSCWSLMQASIRILPELLLGASNLRDFTEHSLGLNSHEKSSLHSNYIEEIFHLIGAFTDLRTRRKISESRILTNTDDCRPWCAFCDCVQPRQNKNIAFANEFVRLLDYLAVSAPQNWGSAIQKSALCILEAEGDSITSITKKFGVGYYFGGIIEIDHYCGATVEILSSGRISSIVGHSAKFHGPDMKQSEEVDDLVLIKLRDCPSCAAYSGHKADNYDEPGCLCGITQLPAGLLALGATRAPFVCEFMGLHSPNFIRQVTDNARMELIEFMSCSTNRQVIDQAQVVTSLMRIMTNMARRESFACHISSDPNLMELLLNFALMEEKLHRQNICGITQRVWILRCRLHKVIEQLEGEAEAELEKACQSISMFRTTTYSRKSRNPDASPIIDKNDSVHVNKDFRISESNSKGSFFTSQHDVYYVEERHNPSRSNSSSTKNEVEYEYEHEQYLSVCGLDHGSSSSDMSDSSETQEQDDTEWLNYDSGLDLDGIESGKVTNEASIREDDPYHLKKSIDELKMMGFPQSWCLLALQETGEDIVTASTWLVDNLENLIGSQAELDKNKFQELKVKCCAYSDEEDDPVEDEVQERSDISSQNIRSQERNTEGARIEEETARKIFAETYFPLHDGGYHHNIRDQYVQTWKKAPLTIRGTRQTLTDVPPHTSNVLTDARPGISSMDATAMYIHTCTEVKAFQERVDEIMDLGILLQLLVDHELAQTIIMSRNIVANILSAKKMGRMPILQEASYSAFFEYIKLVFWRGDQFILIQESECSDRTTKRSRLYMKEVVKISLKSFMRLNPEEFTDSLVMFILRELESACSNDRYKSILWTNRPLHRSDSAVVQEPGIEIITFVFEWMLHENESRAICRGVFNLCNELGENLYKSTNLAIRFICNHICSHSLNYLLRRGEKFPERLIIQSPVLLKAAHARYTREWMQHRFFFSNYLLSYVDLLHVLCKINHTIFELLSTHQPASKKSDRPLAFQTRNISLIKYKVSQDATTVAYRGQHVWNTIVAVESYTTGCHHWSFRIDKLPSCYLFLGVCSDKSNTYSFLGSDNESWGLMGDGGLYHRHNRVQTCSSKLSEGDIIECKLDLEFGTLLYTKNGTEMGCFDNIIGRVAPAVSFYSRSQKVSLLASKPSESPNFFSDIPVLMTHNPTGEIDGTIRDCVWACKWMEWFLADLDDSASDAAPSLPNNIAHYAYDMYQEWIKEKTYCLATRTGGLLWVDISEQHGASMQPTKRVTTSRGPGTIVGTSYDRIWVRLDDEDGIWFFHSSKMILIDDPAVNQFPETGGNSASKYNLNQESEVLLKNDQYKTSPEMLGSDIGHKMSPMLSREEFDEYCRSSAVLPHLRFDLSQHLIDFANGYSTESRDGNPWNITPAQFRTMVSLQDSKSLYFKLNNIPIESLLIHFAILRAFNRLMASVLPFFDLSWYTFNLNSNDLSCQLFSQSRRLLFTYIKDKMMESLLARTALSPNRTEDDLDFPDDIPQITINRPRAAAARASYMNYLHRRSKEPAAKATIFVKPRWLFDSLFGQAFEAIHYLSFDQLRTVYNHPMDDGQIRSFKVNFDGEGADDYGGPYREFFSQFFVELQSLADTGDEDARCFLPFLMPCPNWRNGTGSNREKFILNTREIRICHREACLMKHRLHEKDTRREWHSIHLYEAFSFPICDMERNLNDSSYAVDEATNPNYGSSVRNMKRSCSCHVQEKFELLGDMFYFIGQMFGICLRTKICAHMDLATCIWQSLLSVHEEENDDFTWNNQRSKSDKETLQMLQEIDSVSYSLLIQLQAICAEVAQTDISDQRRVMLFQNLDAMDLTFVTHLSDGVLVELCTDGSNRAVTLDNLAEYIAKCLRARRRENVQIISIIKQGMASVVPFAALSLYTSDELVRRFCGDEHMNIEILKENTDYDEGICDQDECIQRFWRVLSDFTEQDKRMFLQFVWARSHLPAGTSRFHQKFKIQKSPGLDTEHSNVVISVPGDPMTTRAISRAVDNDLIQQTSAETLLQSQLQIDRSCATATAEGGSTSMETKMISEKYEDSKLPRSHTCFFALQLPRYSNDEICRKQLLYAIHNCVEMDGDFRPADSESSSWKELDTESPSTSIMSSQTSQLSEVGRNVFLS</sequence>
<name>A0A024G8A4_9STRA</name>
<dbReference type="SUPFAM" id="SSF46934">
    <property type="entry name" value="UBA-like"/>
    <property type="match status" value="1"/>
</dbReference>
<dbReference type="SMART" id="SM00449">
    <property type="entry name" value="SPRY"/>
    <property type="match status" value="1"/>
</dbReference>
<feature type="compositionally biased region" description="Low complexity" evidence="5">
    <location>
        <begin position="4586"/>
        <end position="4600"/>
    </location>
</feature>
<protein>
    <recommendedName>
        <fullName evidence="11">HECT domain-containing protein</fullName>
    </recommendedName>
</protein>
<dbReference type="PROSITE" id="PS50012">
    <property type="entry name" value="RCC1_3"/>
    <property type="match status" value="6"/>
</dbReference>
<dbReference type="Gene3D" id="3.30.2160.10">
    <property type="entry name" value="Hect, E3 ligase catalytic domain"/>
    <property type="match status" value="1"/>
</dbReference>
<accession>A0A024G8A4</accession>
<evidence type="ECO:0008006" key="11">
    <source>
        <dbReference type="Google" id="ProtNLM"/>
    </source>
</evidence>
<feature type="repeat" description="RCC1" evidence="4">
    <location>
        <begin position="637"/>
        <end position="688"/>
    </location>
</feature>
<dbReference type="EMBL" id="CAIX01000035">
    <property type="protein sequence ID" value="CCI42557.1"/>
    <property type="molecule type" value="Genomic_DNA"/>
</dbReference>
<dbReference type="Pfam" id="PF00622">
    <property type="entry name" value="SPRY"/>
    <property type="match status" value="1"/>
</dbReference>
<feature type="repeat" description="RCC1" evidence="4">
    <location>
        <begin position="811"/>
        <end position="867"/>
    </location>
</feature>
<dbReference type="Gene3D" id="2.60.120.200">
    <property type="match status" value="1"/>
</dbReference>
<evidence type="ECO:0000256" key="3">
    <source>
        <dbReference type="PROSITE-ProRule" id="PRU00104"/>
    </source>
</evidence>
<dbReference type="InterPro" id="IPR035983">
    <property type="entry name" value="Hect_E3_ubiquitin_ligase"/>
</dbReference>
<dbReference type="InterPro" id="IPR058923">
    <property type="entry name" value="RCC1-like_dom"/>
</dbReference>
<feature type="domain" description="HECT" evidence="8">
    <location>
        <begin position="4042"/>
        <end position="4079"/>
    </location>
</feature>
<feature type="active site" description="Glycyl thioester intermediate" evidence="3">
    <location>
        <position position="4536"/>
    </location>
</feature>
<dbReference type="STRING" id="65357.A0A024G8A4"/>
<feature type="domain" description="HECT" evidence="8">
    <location>
        <begin position="4203"/>
        <end position="4572"/>
    </location>
</feature>
<evidence type="ECO:0000313" key="9">
    <source>
        <dbReference type="EMBL" id="CCI42557.1"/>
    </source>
</evidence>
<evidence type="ECO:0000259" key="7">
    <source>
        <dbReference type="PROSITE" id="PS50188"/>
    </source>
</evidence>
<dbReference type="Gene3D" id="3.90.1750.10">
    <property type="entry name" value="Hect, E3 ligase catalytic domains"/>
    <property type="match status" value="1"/>
</dbReference>
<dbReference type="CDD" id="cd11709">
    <property type="entry name" value="SPRY"/>
    <property type="match status" value="1"/>
</dbReference>
<dbReference type="SUPFAM" id="SSF49899">
    <property type="entry name" value="Concanavalin A-like lectins/glucanases"/>
    <property type="match status" value="2"/>
</dbReference>
<keyword evidence="10" id="KW-1185">Reference proteome</keyword>
<evidence type="ECO:0000256" key="4">
    <source>
        <dbReference type="PROSITE-ProRule" id="PRU00235"/>
    </source>
</evidence>
<dbReference type="InterPro" id="IPR009091">
    <property type="entry name" value="RCC1/BLIP-II"/>
</dbReference>
<dbReference type="Pfam" id="PF00632">
    <property type="entry name" value="HECT"/>
    <property type="match status" value="1"/>
</dbReference>
<dbReference type="PANTHER" id="PTHR22872">
    <property type="entry name" value="BTK-BINDING PROTEIN-RELATED"/>
    <property type="match status" value="1"/>
</dbReference>
<feature type="compositionally biased region" description="Basic and acidic residues" evidence="5">
    <location>
        <begin position="3090"/>
        <end position="3099"/>
    </location>
</feature>
<feature type="repeat" description="RCC1" evidence="4">
    <location>
        <begin position="868"/>
        <end position="919"/>
    </location>
</feature>
<dbReference type="InterPro" id="IPR051625">
    <property type="entry name" value="Signaling_Regulatory_Domain"/>
</dbReference>
<keyword evidence="1" id="KW-0677">Repeat</keyword>
<proteinExistence type="predicted"/>
<feature type="compositionally biased region" description="Acidic residues" evidence="5">
    <location>
        <begin position="3068"/>
        <end position="3077"/>
    </location>
</feature>
<feature type="compositionally biased region" description="Basic and acidic residues" evidence="5">
    <location>
        <begin position="4570"/>
        <end position="4583"/>
    </location>
</feature>
<dbReference type="InterPro" id="IPR013320">
    <property type="entry name" value="ConA-like_dom_sf"/>
</dbReference>
<feature type="region of interest" description="Disordered" evidence="5">
    <location>
        <begin position="4570"/>
        <end position="4609"/>
    </location>
</feature>
<dbReference type="InterPro" id="IPR000408">
    <property type="entry name" value="Reg_chr_condens"/>
</dbReference>
<keyword evidence="2 3" id="KW-0833">Ubl conjugation pathway</keyword>
<dbReference type="PROSITE" id="PS00626">
    <property type="entry name" value="RCC1_2"/>
    <property type="match status" value="1"/>
</dbReference>
<feature type="domain" description="UBA" evidence="6">
    <location>
        <begin position="2994"/>
        <end position="3039"/>
    </location>
</feature>
<evidence type="ECO:0000313" key="10">
    <source>
        <dbReference type="Proteomes" id="UP000053237"/>
    </source>
</evidence>
<dbReference type="InterPro" id="IPR003877">
    <property type="entry name" value="SPRY_dom"/>
</dbReference>
<evidence type="ECO:0000256" key="5">
    <source>
        <dbReference type="SAM" id="MobiDB-lite"/>
    </source>
</evidence>
<dbReference type="Gene3D" id="3.30.2410.10">
    <property type="entry name" value="Hect, E3 ligase catalytic domain"/>
    <property type="match status" value="1"/>
</dbReference>
<dbReference type="GO" id="GO:0004842">
    <property type="term" value="F:ubiquitin-protein transferase activity"/>
    <property type="evidence" value="ECO:0007669"/>
    <property type="project" value="InterPro"/>
</dbReference>
<evidence type="ECO:0000259" key="6">
    <source>
        <dbReference type="PROSITE" id="PS50030"/>
    </source>
</evidence>
<dbReference type="InterPro" id="IPR000569">
    <property type="entry name" value="HECT_dom"/>
</dbReference>
<dbReference type="OrthoDB" id="70521at2759"/>
<dbReference type="Gene3D" id="2.130.10.30">
    <property type="entry name" value="Regulator of chromosome condensation 1/beta-lactamase-inhibitor protein II"/>
    <property type="match status" value="2"/>
</dbReference>
<feature type="region of interest" description="Disordered" evidence="5">
    <location>
        <begin position="2947"/>
        <end position="2967"/>
    </location>
</feature>
<dbReference type="PROSITE" id="PS50030">
    <property type="entry name" value="UBA"/>
    <property type="match status" value="1"/>
</dbReference>
<dbReference type="Pfam" id="PF25390">
    <property type="entry name" value="WD40_RLD"/>
    <property type="match status" value="1"/>
</dbReference>
<feature type="repeat" description="RCC1" evidence="4">
    <location>
        <begin position="531"/>
        <end position="582"/>
    </location>
</feature>
<feature type="compositionally biased region" description="Low complexity" evidence="5">
    <location>
        <begin position="2951"/>
        <end position="2960"/>
    </location>
</feature>
<dbReference type="InterPro" id="IPR001870">
    <property type="entry name" value="B30.2/SPRY"/>
</dbReference>
<gene>
    <name evidence="9" type="ORF">BN9_033410</name>
</gene>
<comment type="caution">
    <text evidence="3">Lacks conserved residue(s) required for the propagation of feature annotation.</text>
</comment>
<dbReference type="SUPFAM" id="SSF56204">
    <property type="entry name" value="Hect, E3 ligase catalytic domain"/>
    <property type="match status" value="1"/>
</dbReference>
<reference evidence="9 10" key="1">
    <citation type="submission" date="2012-05" db="EMBL/GenBank/DDBJ databases">
        <title>Recombination and specialization in a pathogen metapopulation.</title>
        <authorList>
            <person name="Gardiner A."/>
            <person name="Kemen E."/>
            <person name="Schultz-Larsen T."/>
            <person name="MacLean D."/>
            <person name="Van Oosterhout C."/>
            <person name="Jones J.D.G."/>
        </authorList>
    </citation>
    <scope>NUCLEOTIDE SEQUENCE [LARGE SCALE GENOMIC DNA]</scope>
    <source>
        <strain evidence="9 10">Ac Nc2</strain>
    </source>
</reference>
<dbReference type="InterPro" id="IPR009060">
    <property type="entry name" value="UBA-like_sf"/>
</dbReference>
<dbReference type="SMART" id="SM00119">
    <property type="entry name" value="HECTc"/>
    <property type="match status" value="1"/>
</dbReference>
<evidence type="ECO:0000256" key="1">
    <source>
        <dbReference type="ARBA" id="ARBA00022737"/>
    </source>
</evidence>
<dbReference type="Proteomes" id="UP000053237">
    <property type="component" value="Unassembled WGS sequence"/>
</dbReference>
<dbReference type="Gene3D" id="2.60.120.920">
    <property type="match status" value="1"/>
</dbReference>
<evidence type="ECO:0000259" key="8">
    <source>
        <dbReference type="PROSITE" id="PS50237"/>
    </source>
</evidence>
<dbReference type="InterPro" id="IPR015940">
    <property type="entry name" value="UBA"/>
</dbReference>
<feature type="repeat" description="RCC1" evidence="4">
    <location>
        <begin position="695"/>
        <end position="747"/>
    </location>
</feature>
<dbReference type="InterPro" id="IPR043136">
    <property type="entry name" value="B30.2/SPRY_sf"/>
</dbReference>
<comment type="caution">
    <text evidence="9">The sequence shown here is derived from an EMBL/GenBank/DDBJ whole genome shotgun (WGS) entry which is preliminary data.</text>
</comment>
<dbReference type="SMART" id="SM00165">
    <property type="entry name" value="UBA"/>
    <property type="match status" value="1"/>
</dbReference>
<feature type="domain" description="B30.2/SPRY" evidence="7">
    <location>
        <begin position="3450"/>
        <end position="3629"/>
    </location>
</feature>